<proteinExistence type="predicted"/>
<keyword evidence="3" id="KW-1185">Reference proteome</keyword>
<name>A0A8H7VMD1_9FUNG</name>
<evidence type="ECO:0000313" key="3">
    <source>
        <dbReference type="Proteomes" id="UP000646827"/>
    </source>
</evidence>
<evidence type="ECO:0000256" key="1">
    <source>
        <dbReference type="SAM" id="MobiDB-lite"/>
    </source>
</evidence>
<dbReference type="EMBL" id="JAEPRB010000046">
    <property type="protein sequence ID" value="KAG2224242.1"/>
    <property type="molecule type" value="Genomic_DNA"/>
</dbReference>
<evidence type="ECO:0000313" key="2">
    <source>
        <dbReference type="EMBL" id="KAG2224242.1"/>
    </source>
</evidence>
<comment type="caution">
    <text evidence="2">The sequence shown here is derived from an EMBL/GenBank/DDBJ whole genome shotgun (WGS) entry which is preliminary data.</text>
</comment>
<feature type="region of interest" description="Disordered" evidence="1">
    <location>
        <begin position="57"/>
        <end position="85"/>
    </location>
</feature>
<organism evidence="2 3">
    <name type="scientific">Circinella minor</name>
    <dbReference type="NCBI Taxonomy" id="1195481"/>
    <lineage>
        <taxon>Eukaryota</taxon>
        <taxon>Fungi</taxon>
        <taxon>Fungi incertae sedis</taxon>
        <taxon>Mucoromycota</taxon>
        <taxon>Mucoromycotina</taxon>
        <taxon>Mucoromycetes</taxon>
        <taxon>Mucorales</taxon>
        <taxon>Lichtheimiaceae</taxon>
        <taxon>Circinella</taxon>
    </lineage>
</organism>
<protein>
    <submittedName>
        <fullName evidence="2">Uncharacterized protein</fullName>
    </submittedName>
</protein>
<reference evidence="2 3" key="1">
    <citation type="submission" date="2020-12" db="EMBL/GenBank/DDBJ databases">
        <title>Metabolic potential, ecology and presence of endohyphal bacteria is reflected in genomic diversity of Mucoromycotina.</title>
        <authorList>
            <person name="Muszewska A."/>
            <person name="Okrasinska A."/>
            <person name="Steczkiewicz K."/>
            <person name="Drgas O."/>
            <person name="Orlowska M."/>
            <person name="Perlinska-Lenart U."/>
            <person name="Aleksandrzak-Piekarczyk T."/>
            <person name="Szatraj K."/>
            <person name="Zielenkiewicz U."/>
            <person name="Pilsyk S."/>
            <person name="Malc E."/>
            <person name="Mieczkowski P."/>
            <person name="Kruszewska J.S."/>
            <person name="Biernat P."/>
            <person name="Pawlowska J."/>
        </authorList>
    </citation>
    <scope>NUCLEOTIDE SEQUENCE [LARGE SCALE GENOMIC DNA]</scope>
    <source>
        <strain evidence="2 3">CBS 142.35</strain>
    </source>
</reference>
<dbReference type="AlphaFoldDB" id="A0A8H7VMD1"/>
<feature type="compositionally biased region" description="Basic residues" evidence="1">
    <location>
        <begin position="66"/>
        <end position="85"/>
    </location>
</feature>
<accession>A0A8H7VMD1</accession>
<sequence length="85" mass="9385">MKVLLNEAKRPVIYTGFRKQGPNRDLNPGPRASEARMIATTPSGPMIYVESEAGFVPSSASAPKVTSKRRFQPRNPGRRRVNTST</sequence>
<dbReference type="Proteomes" id="UP000646827">
    <property type="component" value="Unassembled WGS sequence"/>
</dbReference>
<gene>
    <name evidence="2" type="ORF">INT45_000271</name>
</gene>